<protein>
    <submittedName>
        <fullName evidence="3">CRIB domain-containing protein</fullName>
    </submittedName>
</protein>
<reference evidence="4" key="1">
    <citation type="submission" date="2010-08" db="EMBL/GenBank/DDBJ databases">
        <authorList>
            <consortium name="Caenorhabditis japonica Sequencing Consortium"/>
            <person name="Wilson R.K."/>
        </authorList>
    </citation>
    <scope>NUCLEOTIDE SEQUENCE [LARGE SCALE GENOMIC DNA]</scope>
    <source>
        <strain evidence="4">DF5081</strain>
    </source>
</reference>
<dbReference type="InterPro" id="IPR000095">
    <property type="entry name" value="CRIB_dom"/>
</dbReference>
<feature type="region of interest" description="Disordered" evidence="1">
    <location>
        <begin position="118"/>
        <end position="309"/>
    </location>
</feature>
<dbReference type="InterPro" id="IPR036936">
    <property type="entry name" value="CRIB_dom_sf"/>
</dbReference>
<evidence type="ECO:0000313" key="3">
    <source>
        <dbReference type="EnsemblMetazoa" id="CJA33194b.1"/>
    </source>
</evidence>
<feature type="compositionally biased region" description="Pro residues" evidence="1">
    <location>
        <begin position="225"/>
        <end position="238"/>
    </location>
</feature>
<dbReference type="Proteomes" id="UP000005237">
    <property type="component" value="Unassembled WGS sequence"/>
</dbReference>
<dbReference type="PROSITE" id="PS50108">
    <property type="entry name" value="CRIB"/>
    <property type="match status" value="1"/>
</dbReference>
<dbReference type="SMART" id="SM00285">
    <property type="entry name" value="PBD"/>
    <property type="match status" value="1"/>
</dbReference>
<feature type="region of interest" description="Disordered" evidence="1">
    <location>
        <begin position="34"/>
        <end position="54"/>
    </location>
</feature>
<evidence type="ECO:0000313" key="4">
    <source>
        <dbReference type="Proteomes" id="UP000005237"/>
    </source>
</evidence>
<organism evidence="3 4">
    <name type="scientific">Caenorhabditis japonica</name>
    <dbReference type="NCBI Taxonomy" id="281687"/>
    <lineage>
        <taxon>Eukaryota</taxon>
        <taxon>Metazoa</taxon>
        <taxon>Ecdysozoa</taxon>
        <taxon>Nematoda</taxon>
        <taxon>Chromadorea</taxon>
        <taxon>Rhabditida</taxon>
        <taxon>Rhabditina</taxon>
        <taxon>Rhabditomorpha</taxon>
        <taxon>Rhabditoidea</taxon>
        <taxon>Rhabditidae</taxon>
        <taxon>Peloderinae</taxon>
        <taxon>Caenorhabditis</taxon>
    </lineage>
</organism>
<proteinExistence type="predicted"/>
<dbReference type="CDD" id="cd00132">
    <property type="entry name" value="CRIB"/>
    <property type="match status" value="1"/>
</dbReference>
<feature type="compositionally biased region" description="Low complexity" evidence="1">
    <location>
        <begin position="137"/>
        <end position="153"/>
    </location>
</feature>
<accession>A0A8R1EBK6</accession>
<sequence length="309" mass="33049">MEEVKELHQWERWPRPPVLKLCLQWQLVPKNKSKKKDKKIKIKKEDISNPTNFQHKAHVGWNQDSGFSNTVYDDDMDEATKNILKAAGLEGNNLNESEKKFAKKFIAKNYDKYVSVGHLDPSQISSPLPAPPPPVPQQQQQQPIQQSWNQTPQRSYKPTLPSSEPIGTYSSSPAAPPPPTRVQSHGLAPARPPPPPPSNRGYAPSRPLPQAPTYQSPGVDTRPHAVPPPPPPPPPTLAPAPSSISYSAPPPPPPPPPLPSGGIAMMGTGAPPPPPPPPPPPSSGGGGAAQVLASLPPAQSGRSNLLAVS</sequence>
<reference evidence="3" key="2">
    <citation type="submission" date="2022-06" db="UniProtKB">
        <authorList>
            <consortium name="EnsemblMetazoa"/>
        </authorList>
    </citation>
    <scope>IDENTIFICATION</scope>
    <source>
        <strain evidence="3">DF5081</strain>
    </source>
</reference>
<feature type="domain" description="CRIB" evidence="2">
    <location>
        <begin position="47"/>
        <end position="60"/>
    </location>
</feature>
<evidence type="ECO:0000259" key="2">
    <source>
        <dbReference type="PROSITE" id="PS50108"/>
    </source>
</evidence>
<name>A0A8R1EBK6_CAEJA</name>
<dbReference type="Pfam" id="PF00786">
    <property type="entry name" value="PBD"/>
    <property type="match status" value="1"/>
</dbReference>
<dbReference type="Gene3D" id="3.90.810.10">
    <property type="entry name" value="CRIB domain"/>
    <property type="match status" value="1"/>
</dbReference>
<feature type="compositionally biased region" description="Pro residues" evidence="1">
    <location>
        <begin position="270"/>
        <end position="282"/>
    </location>
</feature>
<evidence type="ECO:0000256" key="1">
    <source>
        <dbReference type="SAM" id="MobiDB-lite"/>
    </source>
</evidence>
<keyword evidence="4" id="KW-1185">Reference proteome</keyword>
<dbReference type="AlphaFoldDB" id="A0A8R1EBK6"/>
<dbReference type="EnsemblMetazoa" id="CJA33194b.1">
    <property type="protein sequence ID" value="CJA33194b.1"/>
    <property type="gene ID" value="WBGene00209041"/>
</dbReference>
<feature type="compositionally biased region" description="Pro residues" evidence="1">
    <location>
        <begin position="248"/>
        <end position="259"/>
    </location>
</feature>